<dbReference type="SUPFAM" id="SSF48452">
    <property type="entry name" value="TPR-like"/>
    <property type="match status" value="2"/>
</dbReference>
<gene>
    <name evidence="4" type="ORF">LzC2_23560</name>
</gene>
<dbReference type="Gene3D" id="1.25.40.10">
    <property type="entry name" value="Tetratricopeptide repeat domain"/>
    <property type="match status" value="2"/>
</dbReference>
<comment type="caution">
    <text evidence="4">The sequence shown here is derived from an EMBL/GenBank/DDBJ whole genome shotgun (WGS) entry which is preliminary data.</text>
</comment>
<keyword evidence="5" id="KW-1185">Reference proteome</keyword>
<reference evidence="4 5" key="1">
    <citation type="journal article" date="2020" name="Syst. Appl. Microbiol.">
        <title>Alienimonas chondri sp. nov., a novel planctomycete isolated from the biofilm of the red alga Chondrus crispus.</title>
        <authorList>
            <person name="Vitorino I."/>
            <person name="Albuquerque L."/>
            <person name="Wiegand S."/>
            <person name="Kallscheuer N."/>
            <person name="da Costa M.S."/>
            <person name="Lobo-da-Cunha A."/>
            <person name="Jogler C."/>
            <person name="Lage O.M."/>
        </authorList>
    </citation>
    <scope>NUCLEOTIDE SEQUENCE [LARGE SCALE GENOMIC DNA]</scope>
    <source>
        <strain evidence="4 5">LzC2</strain>
    </source>
</reference>
<dbReference type="InterPro" id="IPR011990">
    <property type="entry name" value="TPR-like_helical_dom_sf"/>
</dbReference>
<accession>A0ABX1VDV9</accession>
<evidence type="ECO:0000256" key="1">
    <source>
        <dbReference type="PROSITE-ProRule" id="PRU00339"/>
    </source>
</evidence>
<keyword evidence="3" id="KW-0472">Membrane</keyword>
<dbReference type="Proteomes" id="UP000609651">
    <property type="component" value="Unassembled WGS sequence"/>
</dbReference>
<dbReference type="EMBL" id="WTPX01000070">
    <property type="protein sequence ID" value="NNJ26274.1"/>
    <property type="molecule type" value="Genomic_DNA"/>
</dbReference>
<dbReference type="InterPro" id="IPR019734">
    <property type="entry name" value="TPR_rpt"/>
</dbReference>
<evidence type="ECO:0000313" key="5">
    <source>
        <dbReference type="Proteomes" id="UP000609651"/>
    </source>
</evidence>
<protein>
    <recommendedName>
        <fullName evidence="6">Tetratricopeptide repeat protein</fullName>
    </recommendedName>
</protein>
<feature type="region of interest" description="Disordered" evidence="2">
    <location>
        <begin position="182"/>
        <end position="208"/>
    </location>
</feature>
<keyword evidence="3" id="KW-1133">Transmembrane helix</keyword>
<proteinExistence type="predicted"/>
<sequence length="557" mass="59712">MLRLFRRRPDPLADADEFAPRPWFGGIGSSLRHAVGAPGRWSRAALRRPTRLWGDPETEGGRSWRRLAGALPAAGAAILLVAFGFVGHHRRAGLAGTYEAAARAASVEGDAEAAVLFRRRLGELGRNREADRLNLAAALSAAGRDQEAFDLLAGLLGGVDDPGYAPAHLLLADRLLAEPDVEAPDSSSDVAGDSPPKEAEGTAANRMARRGRALQHLSAALRAAPNEDGVKARAAALLIRAGEPAAAAPLLEVLAEDRPEVWPELLRLYVGLGRSGDAARAAEGATPVLRGELNRNPLDFESRARLTDALIRRGRFDEAVSTLAASRSLHPEKNVDRLLAAMYVGEYDRAVAARDRRLGRRLKLLERALEFDARFGPALVRLANFDSTAATQFAANAAAPTVEEARDLLKRLLATGEAPAGVHFALGLNALRAEDAETATFHFERAHQLDPNLAQAANNLAFLLSQQDEPDLKRALALADAAVAAAPNYPQVRHTRGAILAALDRPDDALLEYEKAMELGLNRDAKVRAEVAELYERLGRADLAGQFRDGSNPAPSN</sequence>
<feature type="repeat" description="TPR" evidence="1">
    <location>
        <begin position="420"/>
        <end position="453"/>
    </location>
</feature>
<keyword evidence="1" id="KW-0802">TPR repeat</keyword>
<dbReference type="RefSeq" id="WP_171187142.1">
    <property type="nucleotide sequence ID" value="NZ_WTPX01000070.1"/>
</dbReference>
<keyword evidence="3" id="KW-0812">Transmembrane</keyword>
<dbReference type="SMART" id="SM00028">
    <property type="entry name" value="TPR"/>
    <property type="match status" value="4"/>
</dbReference>
<organism evidence="4 5">
    <name type="scientific">Alienimonas chondri</name>
    <dbReference type="NCBI Taxonomy" id="2681879"/>
    <lineage>
        <taxon>Bacteria</taxon>
        <taxon>Pseudomonadati</taxon>
        <taxon>Planctomycetota</taxon>
        <taxon>Planctomycetia</taxon>
        <taxon>Planctomycetales</taxon>
        <taxon>Planctomycetaceae</taxon>
        <taxon>Alienimonas</taxon>
    </lineage>
</organism>
<evidence type="ECO:0000313" key="4">
    <source>
        <dbReference type="EMBL" id="NNJ26274.1"/>
    </source>
</evidence>
<evidence type="ECO:0000256" key="3">
    <source>
        <dbReference type="SAM" id="Phobius"/>
    </source>
</evidence>
<evidence type="ECO:0008006" key="6">
    <source>
        <dbReference type="Google" id="ProtNLM"/>
    </source>
</evidence>
<dbReference type="PROSITE" id="PS50005">
    <property type="entry name" value="TPR"/>
    <property type="match status" value="1"/>
</dbReference>
<feature type="transmembrane region" description="Helical" evidence="3">
    <location>
        <begin position="67"/>
        <end position="86"/>
    </location>
</feature>
<name>A0ABX1VDV9_9PLAN</name>
<evidence type="ECO:0000256" key="2">
    <source>
        <dbReference type="SAM" id="MobiDB-lite"/>
    </source>
</evidence>